<evidence type="ECO:0000313" key="6">
    <source>
        <dbReference type="EMBL" id="ECK8753548.1"/>
    </source>
</evidence>
<evidence type="ECO:0000313" key="16">
    <source>
        <dbReference type="EMBL" id="HAE7627372.1"/>
    </source>
</evidence>
<dbReference type="EMBL" id="AAJDWW010000021">
    <property type="protein sequence ID" value="ECK8753548.1"/>
    <property type="molecule type" value="Genomic_DNA"/>
</dbReference>
<accession>A0A3T4UMN4</accession>
<evidence type="ECO:0000313" key="8">
    <source>
        <dbReference type="EMBL" id="EDA9623822.1"/>
    </source>
</evidence>
<evidence type="ECO:0000313" key="15">
    <source>
        <dbReference type="EMBL" id="HAE5530792.1"/>
    </source>
</evidence>
<dbReference type="EMBL" id="DAATQZ010000012">
    <property type="protein sequence ID" value="HAE9733257.1"/>
    <property type="molecule type" value="Genomic_DNA"/>
</dbReference>
<dbReference type="RefSeq" id="WP_000909010.1">
    <property type="nucleotide sequence ID" value="NZ_SEWL01000010.1"/>
</dbReference>
<dbReference type="EMBL" id="DAASHJ010000010">
    <property type="protein sequence ID" value="HAE5530792.1"/>
    <property type="molecule type" value="Genomic_DNA"/>
</dbReference>
<feature type="transmembrane region" description="Helical" evidence="1">
    <location>
        <begin position="101"/>
        <end position="119"/>
    </location>
</feature>
<dbReference type="EMBL" id="AAGIBR010000012">
    <property type="protein sequence ID" value="EBO3031436.1"/>
    <property type="molecule type" value="Genomic_DNA"/>
</dbReference>
<dbReference type="EMBL" id="AAHHIP010000047">
    <property type="protein sequence ID" value="EBW5871588.1"/>
    <property type="molecule type" value="Genomic_DNA"/>
</dbReference>
<dbReference type="EMBL" id="DAATQW010000030">
    <property type="protein sequence ID" value="HAE9723880.1"/>
    <property type="molecule type" value="Genomic_DNA"/>
</dbReference>
<dbReference type="EMBL" id="AALSXQ010000022">
    <property type="protein sequence ID" value="EDD0527787.1"/>
    <property type="molecule type" value="Genomic_DNA"/>
</dbReference>
<reference evidence="18" key="4">
    <citation type="submission" date="2018-07" db="EMBL/GenBank/DDBJ databases">
        <authorList>
            <consortium name="NCBI Pathogen Detection Project"/>
        </authorList>
    </citation>
    <scope>NUCLEOTIDE SEQUENCE</scope>
    <source>
        <strain evidence="16">11-0792</strain>
        <strain evidence="11">18-10699</strain>
        <strain evidence="10">18-5930</strain>
        <strain evidence="15">S17-15095</strain>
        <strain evidence="14">S17-15277</strain>
        <strain evidence="13">S17-15354</strain>
        <strain evidence="17">S17-15423</strain>
        <strain evidence="18">S17-15527</strain>
        <strain evidence="12">S18-15001</strain>
    </source>
</reference>
<dbReference type="EMBL" id="DAASCS010000116">
    <property type="protein sequence ID" value="HAE4953063.1"/>
    <property type="molecule type" value="Genomic_DNA"/>
</dbReference>
<dbReference type="EMBL" id="AAKZKF010000096">
    <property type="protein sequence ID" value="ECX3297119.1"/>
    <property type="molecule type" value="Genomic_DNA"/>
</dbReference>
<evidence type="ECO:0000313" key="9">
    <source>
        <dbReference type="EMBL" id="EDD0527787.1"/>
    </source>
</evidence>
<evidence type="ECO:0000313" key="12">
    <source>
        <dbReference type="EMBL" id="HAE3040579.1"/>
    </source>
</evidence>
<evidence type="ECO:0000313" key="14">
    <source>
        <dbReference type="EMBL" id="HAE4953063.1"/>
    </source>
</evidence>
<dbReference type="EMBL" id="AALLUS010000013">
    <property type="protein sequence ID" value="EDA9623822.1"/>
    <property type="molecule type" value="Genomic_DNA"/>
</dbReference>
<dbReference type="EMBL" id="DAAAKX010000099">
    <property type="protein sequence ID" value="HAA0935603.1"/>
    <property type="molecule type" value="Genomic_DNA"/>
</dbReference>
<protein>
    <submittedName>
        <fullName evidence="18">Uncharacterized protein</fullName>
    </submittedName>
</protein>
<dbReference type="AlphaFoldDB" id="A0A3T4UMN4"/>
<evidence type="ECO:0000313" key="10">
    <source>
        <dbReference type="EMBL" id="HAA0935603.1"/>
    </source>
</evidence>
<evidence type="ECO:0000313" key="13">
    <source>
        <dbReference type="EMBL" id="HAE3169488.1"/>
    </source>
</evidence>
<evidence type="ECO:0000313" key="11">
    <source>
        <dbReference type="EMBL" id="HAA0961626.1"/>
    </source>
</evidence>
<reference evidence="5" key="2">
    <citation type="submission" date="2018-07" db="EMBL/GenBank/DDBJ databases">
        <authorList>
            <consortium name="GenomeTrakr network: Whole genome sequencing for foodborne pathogen traceback"/>
        </authorList>
    </citation>
    <scope>NUCLEOTIDE SEQUENCE</scope>
    <source>
        <strain evidence="5">CVM-N26926</strain>
        <strain evidence="7">FSIS1503494</strain>
        <strain evidence="4">FSIS21822877</strain>
        <strain evidence="3">NY-20054</strain>
        <strain evidence="2">NY-N14645</strain>
        <strain evidence="6">NY-N24</strain>
    </source>
</reference>
<evidence type="ECO:0000313" key="2">
    <source>
        <dbReference type="EMBL" id="EBN0464263.1"/>
    </source>
</evidence>
<evidence type="ECO:0000313" key="3">
    <source>
        <dbReference type="EMBL" id="EBO3031436.1"/>
    </source>
</evidence>
<dbReference type="EMBL" id="DAASZD010000023">
    <property type="protein sequence ID" value="HAE7627372.1"/>
    <property type="molecule type" value="Genomic_DNA"/>
</dbReference>
<dbReference type="EMBL" id="DAARMM010000010">
    <property type="protein sequence ID" value="HAE3040579.1"/>
    <property type="molecule type" value="Genomic_DNA"/>
</dbReference>
<sequence length="134" mass="16047">MLISNGITTLAKQVGEVVTDEHGDVLTQKHNDYFIFYMRSKKIKSWLEAFSRKRNTKVNNLLKYQVEKCDELVRKTESLYHLSESRIQFDSIKYNKKNSKIIFWFVIIQIILAVLAIDIQKWKIWLNWVVNFFN</sequence>
<reference evidence="18" key="1">
    <citation type="journal article" date="2018" name="Genome Biol.">
        <title>SKESA: strategic k-mer extension for scrupulous assemblies.</title>
        <authorList>
            <person name="Souvorov A."/>
            <person name="Agarwala R."/>
            <person name="Lipman D.J."/>
        </authorList>
    </citation>
    <scope>NUCLEOTIDE SEQUENCE</scope>
    <source>
        <strain evidence="16">11-0792</strain>
        <strain evidence="11">18-10699</strain>
        <strain evidence="10">18-5930</strain>
        <strain evidence="15">S17-15095</strain>
        <strain evidence="14">S17-15277</strain>
        <strain evidence="13">S17-15354</strain>
        <strain evidence="17">S17-15423</strain>
        <strain evidence="18">S17-15527</strain>
        <strain evidence="12">S18-15001</strain>
    </source>
</reference>
<evidence type="ECO:0000313" key="7">
    <source>
        <dbReference type="EMBL" id="ECX3297119.1"/>
    </source>
</evidence>
<comment type="caution">
    <text evidence="18">The sequence shown here is derived from an EMBL/GenBank/DDBJ whole genome shotgun (WGS) entry which is preliminary data.</text>
</comment>
<dbReference type="EMBL" id="AAGEOC010000023">
    <property type="protein sequence ID" value="EBN0464263.1"/>
    <property type="molecule type" value="Genomic_DNA"/>
</dbReference>
<dbReference type="EMBL" id="AAGJVJ010000026">
    <property type="protein sequence ID" value="EBO8445317.1"/>
    <property type="molecule type" value="Genomic_DNA"/>
</dbReference>
<name>A0A3T4UMN4_SALET</name>
<evidence type="ECO:0000313" key="17">
    <source>
        <dbReference type="EMBL" id="HAE9723880.1"/>
    </source>
</evidence>
<organism evidence="18">
    <name type="scientific">Salmonella enterica subsp. enterica serovar Heidelberg</name>
    <dbReference type="NCBI Taxonomy" id="611"/>
    <lineage>
        <taxon>Bacteria</taxon>
        <taxon>Pseudomonadati</taxon>
        <taxon>Pseudomonadota</taxon>
        <taxon>Gammaproteobacteria</taxon>
        <taxon>Enterobacterales</taxon>
        <taxon>Enterobacteriaceae</taxon>
        <taxon>Salmonella</taxon>
    </lineage>
</organism>
<evidence type="ECO:0000256" key="1">
    <source>
        <dbReference type="SAM" id="Phobius"/>
    </source>
</evidence>
<proteinExistence type="predicted"/>
<keyword evidence="1" id="KW-0812">Transmembrane</keyword>
<gene>
    <name evidence="2" type="ORF">AC330_16455</name>
    <name evidence="8" type="ORF">ACT45_16230</name>
    <name evidence="6" type="ORF">ARF18_19720</name>
    <name evidence="7" type="ORF">ATN97_23275</name>
    <name evidence="5" type="ORF">AUB17_22905</name>
    <name evidence="9" type="ORF">BLA79_18150</name>
    <name evidence="4" type="ORF">EJD11_15445</name>
    <name evidence="12" type="ORF">G3422_001444</name>
    <name evidence="13" type="ORF">G3930_004920</name>
    <name evidence="14" type="ORF">G4G02_004936</name>
    <name evidence="15" type="ORF">G4J64_002791</name>
    <name evidence="16" type="ORF">G4P27_003577</name>
    <name evidence="17" type="ORF">G4V82_003434</name>
    <name evidence="18" type="ORF">G4W95_002865</name>
    <name evidence="11" type="ORF">GDL37_13305</name>
    <name evidence="10" type="ORF">GDL87_25015</name>
    <name evidence="3" type="ORF">IL95_11165</name>
</gene>
<dbReference type="EMBL" id="DAAROD010000122">
    <property type="protein sequence ID" value="HAE3169488.1"/>
    <property type="molecule type" value="Genomic_DNA"/>
</dbReference>
<keyword evidence="1" id="KW-1133">Transmembrane helix</keyword>
<keyword evidence="1" id="KW-0472">Membrane</keyword>
<dbReference type="EMBL" id="DAAAKW010000026">
    <property type="protein sequence ID" value="HAA0961626.1"/>
    <property type="molecule type" value="Genomic_DNA"/>
</dbReference>
<evidence type="ECO:0000313" key="5">
    <source>
        <dbReference type="EMBL" id="EBW5871588.1"/>
    </source>
</evidence>
<evidence type="ECO:0000313" key="18">
    <source>
        <dbReference type="EMBL" id="HAE9733257.1"/>
    </source>
</evidence>
<evidence type="ECO:0000313" key="4">
    <source>
        <dbReference type="EMBL" id="EBO8445317.1"/>
    </source>
</evidence>
<reference evidence="8" key="3">
    <citation type="submission" date="2018-07" db="EMBL/GenBank/DDBJ databases">
        <authorList>
            <consortium name="PulseNet: The National Subtyping Network for Foodborne Disease Surveillance"/>
            <person name="Tarr C.L."/>
            <person name="Trees E."/>
            <person name="Katz L.S."/>
            <person name="Carleton-Romer H.A."/>
            <person name="Stroika S."/>
            <person name="Kucerova Z."/>
            <person name="Roache K.F."/>
            <person name="Sabol A.L."/>
            <person name="Besser J."/>
            <person name="Gerner-Smidt P."/>
        </authorList>
    </citation>
    <scope>NUCLEOTIDE SEQUENCE</scope>
    <source>
        <strain evidence="8">2015K-0422</strain>
        <strain evidence="9">PNUSAS004908</strain>
    </source>
</reference>